<feature type="transmembrane region" description="Helical" evidence="1">
    <location>
        <begin position="250"/>
        <end position="268"/>
    </location>
</feature>
<gene>
    <name evidence="2" type="ORF">HELGO_WM22821</name>
</gene>
<keyword evidence="1" id="KW-0812">Transmembrane</keyword>
<sequence length="369" mass="42050">MKFLFFMLLSIHLYAHQNSLALLSLDVQGSKLQGSYKLAIKDAQTLVNLDTNFDTKVTWREILAQEERLKTKIQTQLVVTTKLKPCSLTLDAPMLLDYLDSNKYLHFNIRASCQEKIELLGLKYSLLFDKDRLHKAYVNILANGKSHNTLFSEDKLETQIDLKASSFWNTFYEFIKQGIIHIFIGIDHILFLIALLLPSVLFRHQKKWQPNVSFKSTFINVLKIVTAFTVAHSITLSLSILGLISLPSWLIESFIAFSVVLAALNNFTGTIEKRLWILVFIFGLIHGMGFASVLMDLELQESSLILALLGFNLGVELGQIAIVSLLVPFIYVLRTKRWYVPMVLYFGSLLIVLMGSVWLWERVSEGLSL</sequence>
<proteinExistence type="predicted"/>
<feature type="transmembrane region" description="Helical" evidence="1">
    <location>
        <begin position="221"/>
        <end position="244"/>
    </location>
</feature>
<keyword evidence="1" id="KW-0472">Membrane</keyword>
<feature type="transmembrane region" description="Helical" evidence="1">
    <location>
        <begin position="307"/>
        <end position="331"/>
    </location>
</feature>
<feature type="transmembrane region" description="Helical" evidence="1">
    <location>
        <begin position="179"/>
        <end position="201"/>
    </location>
</feature>
<evidence type="ECO:0000256" key="1">
    <source>
        <dbReference type="SAM" id="Phobius"/>
    </source>
</evidence>
<keyword evidence="1" id="KW-1133">Transmembrane helix</keyword>
<feature type="transmembrane region" description="Helical" evidence="1">
    <location>
        <begin position="275"/>
        <end position="295"/>
    </location>
</feature>
<reference evidence="2" key="1">
    <citation type="submission" date="2020-01" db="EMBL/GenBank/DDBJ databases">
        <authorList>
            <person name="Meier V. D."/>
            <person name="Meier V D."/>
        </authorList>
    </citation>
    <scope>NUCLEOTIDE SEQUENCE</scope>
    <source>
        <strain evidence="2">HLG_WM_MAG_02</strain>
    </source>
</reference>
<dbReference type="InterPro" id="IPR032809">
    <property type="entry name" value="Put_HupE_UreJ"/>
</dbReference>
<dbReference type="Pfam" id="PF13795">
    <property type="entry name" value="HupE_UreJ_2"/>
    <property type="match status" value="1"/>
</dbReference>
<organism evidence="2">
    <name type="scientific">uncultured Sulfurovum sp</name>
    <dbReference type="NCBI Taxonomy" id="269237"/>
    <lineage>
        <taxon>Bacteria</taxon>
        <taxon>Pseudomonadati</taxon>
        <taxon>Campylobacterota</taxon>
        <taxon>Epsilonproteobacteria</taxon>
        <taxon>Campylobacterales</taxon>
        <taxon>Sulfurovaceae</taxon>
        <taxon>Sulfurovum</taxon>
        <taxon>environmental samples</taxon>
    </lineage>
</organism>
<dbReference type="EMBL" id="CACVAZ010000171">
    <property type="protein sequence ID" value="CAA6823968.1"/>
    <property type="molecule type" value="Genomic_DNA"/>
</dbReference>
<protein>
    <submittedName>
        <fullName evidence="2">Putative membrane protein</fullName>
    </submittedName>
</protein>
<name>A0A6S6U751_9BACT</name>
<accession>A0A6S6U751</accession>
<feature type="transmembrane region" description="Helical" evidence="1">
    <location>
        <begin position="338"/>
        <end position="360"/>
    </location>
</feature>
<dbReference type="AlphaFoldDB" id="A0A6S6U751"/>
<evidence type="ECO:0000313" key="2">
    <source>
        <dbReference type="EMBL" id="CAA6823968.1"/>
    </source>
</evidence>